<evidence type="ECO:0000256" key="1">
    <source>
        <dbReference type="ARBA" id="ARBA00001946"/>
    </source>
</evidence>
<evidence type="ECO:0000256" key="5">
    <source>
        <dbReference type="ARBA" id="ARBA00022694"/>
    </source>
</evidence>
<dbReference type="GO" id="GO:0006400">
    <property type="term" value="P:tRNA modification"/>
    <property type="evidence" value="ECO:0007669"/>
    <property type="project" value="TreeGrafter"/>
</dbReference>
<evidence type="ECO:0000256" key="2">
    <source>
        <dbReference type="ARBA" id="ARBA00005842"/>
    </source>
</evidence>
<dbReference type="PANTHER" id="PTHR11088">
    <property type="entry name" value="TRNA DIMETHYLALLYLTRANSFERASE"/>
    <property type="match status" value="1"/>
</dbReference>
<dbReference type="InterPro" id="IPR039657">
    <property type="entry name" value="Dimethylallyltransferase"/>
</dbReference>
<keyword evidence="4" id="KW-0808">Transferase</keyword>
<dbReference type="GO" id="GO:0005524">
    <property type="term" value="F:ATP binding"/>
    <property type="evidence" value="ECO:0007669"/>
    <property type="project" value="UniProtKB-KW"/>
</dbReference>
<protein>
    <recommendedName>
        <fullName evidence="3">tRNA dimethylallyltransferase</fullName>
        <ecNumber evidence="3">2.5.1.75</ecNumber>
    </recommendedName>
</protein>
<evidence type="ECO:0000256" key="3">
    <source>
        <dbReference type="ARBA" id="ARBA00012665"/>
    </source>
</evidence>
<organism evidence="10">
    <name type="scientific">freshwater metagenome</name>
    <dbReference type="NCBI Taxonomy" id="449393"/>
    <lineage>
        <taxon>unclassified sequences</taxon>
        <taxon>metagenomes</taxon>
        <taxon>ecological metagenomes</taxon>
    </lineage>
</organism>
<proteinExistence type="inferred from homology"/>
<evidence type="ECO:0000256" key="4">
    <source>
        <dbReference type="ARBA" id="ARBA00022679"/>
    </source>
</evidence>
<reference evidence="10" key="1">
    <citation type="submission" date="2020-05" db="EMBL/GenBank/DDBJ databases">
        <authorList>
            <person name="Chiriac C."/>
            <person name="Salcher M."/>
            <person name="Ghai R."/>
            <person name="Kavagutti S V."/>
        </authorList>
    </citation>
    <scope>NUCLEOTIDE SEQUENCE</scope>
</reference>
<dbReference type="Pfam" id="PF01715">
    <property type="entry name" value="IPPT"/>
    <property type="match status" value="1"/>
</dbReference>
<keyword evidence="5" id="KW-0819">tRNA processing</keyword>
<evidence type="ECO:0000256" key="8">
    <source>
        <dbReference type="ARBA" id="ARBA00022842"/>
    </source>
</evidence>
<keyword evidence="8" id="KW-0460">Magnesium</keyword>
<dbReference type="HAMAP" id="MF_00185">
    <property type="entry name" value="IPP_trans"/>
    <property type="match status" value="1"/>
</dbReference>
<dbReference type="Gene3D" id="1.10.20.140">
    <property type="match status" value="1"/>
</dbReference>
<comment type="similarity">
    <text evidence="2">Belongs to the IPP transferase family.</text>
</comment>
<gene>
    <name evidence="10" type="ORF">UFOPK1493_03064</name>
</gene>
<dbReference type="Gene3D" id="3.40.50.300">
    <property type="entry name" value="P-loop containing nucleotide triphosphate hydrolases"/>
    <property type="match status" value="1"/>
</dbReference>
<evidence type="ECO:0000256" key="9">
    <source>
        <dbReference type="ARBA" id="ARBA00049563"/>
    </source>
</evidence>
<comment type="cofactor">
    <cofactor evidence="1">
        <name>Mg(2+)</name>
        <dbReference type="ChEBI" id="CHEBI:18420"/>
    </cofactor>
</comment>
<keyword evidence="6" id="KW-0547">Nucleotide-binding</keyword>
<dbReference type="InterPro" id="IPR027417">
    <property type="entry name" value="P-loop_NTPase"/>
</dbReference>
<dbReference type="EMBL" id="CAEZSR010000152">
    <property type="protein sequence ID" value="CAB4580841.1"/>
    <property type="molecule type" value="Genomic_DNA"/>
</dbReference>
<accession>A0A6J6EWD1</accession>
<dbReference type="PANTHER" id="PTHR11088:SF60">
    <property type="entry name" value="TRNA DIMETHYLALLYLTRANSFERASE"/>
    <property type="match status" value="1"/>
</dbReference>
<name>A0A6J6EWD1_9ZZZZ</name>
<dbReference type="GO" id="GO:0052381">
    <property type="term" value="F:tRNA dimethylallyltransferase activity"/>
    <property type="evidence" value="ECO:0007669"/>
    <property type="project" value="UniProtKB-EC"/>
</dbReference>
<evidence type="ECO:0000256" key="6">
    <source>
        <dbReference type="ARBA" id="ARBA00022741"/>
    </source>
</evidence>
<dbReference type="SUPFAM" id="SSF52540">
    <property type="entry name" value="P-loop containing nucleoside triphosphate hydrolases"/>
    <property type="match status" value="1"/>
</dbReference>
<evidence type="ECO:0000313" key="10">
    <source>
        <dbReference type="EMBL" id="CAB4580841.1"/>
    </source>
</evidence>
<dbReference type="EC" id="2.5.1.75" evidence="3"/>
<evidence type="ECO:0000256" key="7">
    <source>
        <dbReference type="ARBA" id="ARBA00022840"/>
    </source>
</evidence>
<dbReference type="InterPro" id="IPR018022">
    <property type="entry name" value="IPT"/>
</dbReference>
<dbReference type="NCBIfam" id="TIGR00174">
    <property type="entry name" value="miaA"/>
    <property type="match status" value="1"/>
</dbReference>
<comment type="catalytic activity">
    <reaction evidence="9">
        <text>adenosine(37) in tRNA + dimethylallyl diphosphate = N(6)-dimethylallyladenosine(37) in tRNA + diphosphate</text>
        <dbReference type="Rhea" id="RHEA:26482"/>
        <dbReference type="Rhea" id="RHEA-COMP:10162"/>
        <dbReference type="Rhea" id="RHEA-COMP:10375"/>
        <dbReference type="ChEBI" id="CHEBI:33019"/>
        <dbReference type="ChEBI" id="CHEBI:57623"/>
        <dbReference type="ChEBI" id="CHEBI:74411"/>
        <dbReference type="ChEBI" id="CHEBI:74415"/>
        <dbReference type="EC" id="2.5.1.75"/>
    </reaction>
</comment>
<sequence length="321" mass="34737">MHAPVTRPRPVVLGPTASGKSDVAMAIATDSALAAAGPFEIVAVDAMQVYRRMDIGTAKPTADDRARVPHHLLDLVEPDHDFAVAEFAAAAHAAIDDIEARDARPMLVGGTGLYLRAITDPMEIPGTWPEVRAALEARLDVEPVAALHAELVALDPDAAAKMEPTNARRVVRALEVCLGSGRRFSSFGPGLDTYPEVPFVQFGLRWPRPVLAARIEARVHRMVDAGLVAEVRALLDTGPGPSRTARQALGYKEVIDHLEGRLSLDEAIAQVVLRTRQFAVRQERWFRRDPRVRWLDIGDDPVAEAVPVIAEALAADHAGPT</sequence>
<dbReference type="AlphaFoldDB" id="A0A6J6EWD1"/>
<keyword evidence="7" id="KW-0067">ATP-binding</keyword>